<evidence type="ECO:0000313" key="3">
    <source>
        <dbReference type="WBParaSite" id="PgR217_g010_t01"/>
    </source>
</evidence>
<name>A0A915CJS9_PARUN</name>
<feature type="chain" id="PRO_5037300114" evidence="1">
    <location>
        <begin position="18"/>
        <end position="137"/>
    </location>
</feature>
<keyword evidence="1" id="KW-0732">Signal</keyword>
<sequence length="137" mass="15913">IARLLTMLFGLLTVMLRDQKQNGHIERERRLNSCCSFIPQRSVSYSLVYNVRRIQSLLIQQSGRYVIAHSNTIAQSNNEAKGAAFIIPHLWMSSKTSTAVYSRHNVCLHKYSRYRRRRICSAPAYCRSSSSSLFWKR</sequence>
<evidence type="ECO:0000313" key="2">
    <source>
        <dbReference type="Proteomes" id="UP000887569"/>
    </source>
</evidence>
<dbReference type="AlphaFoldDB" id="A0A915CJS9"/>
<accession>A0A915CJS9</accession>
<evidence type="ECO:0000256" key="1">
    <source>
        <dbReference type="SAM" id="SignalP"/>
    </source>
</evidence>
<protein>
    <submittedName>
        <fullName evidence="3">Secreted protein</fullName>
    </submittedName>
</protein>
<keyword evidence="2" id="KW-1185">Reference proteome</keyword>
<organism evidence="2 3">
    <name type="scientific">Parascaris univalens</name>
    <name type="common">Nematode worm</name>
    <dbReference type="NCBI Taxonomy" id="6257"/>
    <lineage>
        <taxon>Eukaryota</taxon>
        <taxon>Metazoa</taxon>
        <taxon>Ecdysozoa</taxon>
        <taxon>Nematoda</taxon>
        <taxon>Chromadorea</taxon>
        <taxon>Rhabditida</taxon>
        <taxon>Spirurina</taxon>
        <taxon>Ascaridomorpha</taxon>
        <taxon>Ascaridoidea</taxon>
        <taxon>Ascarididae</taxon>
        <taxon>Parascaris</taxon>
    </lineage>
</organism>
<feature type="signal peptide" evidence="1">
    <location>
        <begin position="1"/>
        <end position="17"/>
    </location>
</feature>
<proteinExistence type="predicted"/>
<dbReference type="Proteomes" id="UP000887569">
    <property type="component" value="Unplaced"/>
</dbReference>
<reference evidence="3" key="1">
    <citation type="submission" date="2022-11" db="UniProtKB">
        <authorList>
            <consortium name="WormBaseParasite"/>
        </authorList>
    </citation>
    <scope>IDENTIFICATION</scope>
</reference>
<dbReference type="WBParaSite" id="PgR217_g010_t01">
    <property type="protein sequence ID" value="PgR217_g010_t01"/>
    <property type="gene ID" value="PgR217_g010"/>
</dbReference>